<evidence type="ECO:0000313" key="3">
    <source>
        <dbReference type="Proteomes" id="UP001175228"/>
    </source>
</evidence>
<gene>
    <name evidence="2" type="ORF">EDD18DRAFT_1158632</name>
</gene>
<dbReference type="Gene3D" id="3.30.710.10">
    <property type="entry name" value="Potassium Channel Kv1.1, Chain A"/>
    <property type="match status" value="1"/>
</dbReference>
<evidence type="ECO:0000256" key="1">
    <source>
        <dbReference type="SAM" id="MobiDB-lite"/>
    </source>
</evidence>
<dbReference type="InterPro" id="IPR011333">
    <property type="entry name" value="SKP1/BTB/POZ_sf"/>
</dbReference>
<dbReference type="AlphaFoldDB" id="A0AA39QAB5"/>
<protein>
    <recommendedName>
        <fullName evidence="4">BTB domain-containing protein</fullName>
    </recommendedName>
</protein>
<keyword evidence="3" id="KW-1185">Reference proteome</keyword>
<organism evidence="2 3">
    <name type="scientific">Armillaria luteobubalina</name>
    <dbReference type="NCBI Taxonomy" id="153913"/>
    <lineage>
        <taxon>Eukaryota</taxon>
        <taxon>Fungi</taxon>
        <taxon>Dikarya</taxon>
        <taxon>Basidiomycota</taxon>
        <taxon>Agaricomycotina</taxon>
        <taxon>Agaricomycetes</taxon>
        <taxon>Agaricomycetidae</taxon>
        <taxon>Agaricales</taxon>
        <taxon>Marasmiineae</taxon>
        <taxon>Physalacriaceae</taxon>
        <taxon>Armillaria</taxon>
    </lineage>
</organism>
<dbReference type="EMBL" id="JAUEPU010000011">
    <property type="protein sequence ID" value="KAK0498669.1"/>
    <property type="molecule type" value="Genomic_DNA"/>
</dbReference>
<feature type="region of interest" description="Disordered" evidence="1">
    <location>
        <begin position="411"/>
        <end position="435"/>
    </location>
</feature>
<evidence type="ECO:0000313" key="2">
    <source>
        <dbReference type="EMBL" id="KAK0498669.1"/>
    </source>
</evidence>
<feature type="compositionally biased region" description="Basic and acidic residues" evidence="1">
    <location>
        <begin position="426"/>
        <end position="435"/>
    </location>
</feature>
<name>A0AA39QAB5_9AGAR</name>
<evidence type="ECO:0008006" key="4">
    <source>
        <dbReference type="Google" id="ProtNLM"/>
    </source>
</evidence>
<reference evidence="2" key="1">
    <citation type="submission" date="2023-06" db="EMBL/GenBank/DDBJ databases">
        <authorList>
            <consortium name="Lawrence Berkeley National Laboratory"/>
            <person name="Ahrendt S."/>
            <person name="Sahu N."/>
            <person name="Indic B."/>
            <person name="Wong-Bajracharya J."/>
            <person name="Merenyi Z."/>
            <person name="Ke H.-M."/>
            <person name="Monk M."/>
            <person name="Kocsube S."/>
            <person name="Drula E."/>
            <person name="Lipzen A."/>
            <person name="Balint B."/>
            <person name="Henrissat B."/>
            <person name="Andreopoulos B."/>
            <person name="Martin F.M."/>
            <person name="Harder C.B."/>
            <person name="Rigling D."/>
            <person name="Ford K.L."/>
            <person name="Foster G.D."/>
            <person name="Pangilinan J."/>
            <person name="Papanicolaou A."/>
            <person name="Barry K."/>
            <person name="LaButti K."/>
            <person name="Viragh M."/>
            <person name="Koriabine M."/>
            <person name="Yan M."/>
            <person name="Riley R."/>
            <person name="Champramary S."/>
            <person name="Plett K.L."/>
            <person name="Tsai I.J."/>
            <person name="Slot J."/>
            <person name="Sipos G."/>
            <person name="Plett J."/>
            <person name="Nagy L.G."/>
            <person name="Grigoriev I.V."/>
        </authorList>
    </citation>
    <scope>NUCLEOTIDE SEQUENCE</scope>
    <source>
        <strain evidence="2">HWK02</strain>
    </source>
</reference>
<dbReference type="Proteomes" id="UP001175228">
    <property type="component" value="Unassembled WGS sequence"/>
</dbReference>
<sequence>MSLSSTSAAPAIFKVAKSHPDDWSSNPLQVKSCFTVSFSSTTPAAGHFQTEAYGLGWSFASTCESVRFERVEKVQKKRGHKGLKLTSSKRQCKVSLSMHPGAVRNILSGRLHVKASVSEDMVERAFQLPIELSELPIGNITRGDLDLHESYSFDVTVTLDVSTDSTPNLITPHPVVELEIRDIVTASLDGEFPIDIKFMLFTRHSANGRACAPRAVFVTSRMLKGQGAFIDRYSPEPEDTPVVCFADSSLPNLKQTASPQETSGDCMGYWNPNRPARLGSVKSIKDVAYPTFKSLIAWIYTGKIVFKPLKSVGPVPRDPNACSPKSMYRLATRAGLDELKKLAFDNLCSQLTEENVVQELFSTFSRDNSEVLEMELTVLLKYFSTTRVHAEWENMIDVAKGYRNCGPAHRVGSGSGSGGVLPAPGLHEERPGPQP</sequence>
<comment type="caution">
    <text evidence="2">The sequence shown here is derived from an EMBL/GenBank/DDBJ whole genome shotgun (WGS) entry which is preliminary data.</text>
</comment>
<accession>A0AA39QAB5</accession>
<proteinExistence type="predicted"/>